<proteinExistence type="inferred from homology"/>
<comment type="domain">
    <text evidence="10">The DHHC domain is required for palmitoyltransferase activity.</text>
</comment>
<keyword evidence="4 10" id="KW-1133">Transmembrane helix</keyword>
<comment type="similarity">
    <text evidence="10">Belongs to the DHHC palmitoyltransferase family.</text>
</comment>
<comment type="subcellular location">
    <subcellularLocation>
        <location evidence="1">Membrane</location>
        <topology evidence="1">Multi-pass membrane protein</topology>
    </subcellularLocation>
</comment>
<evidence type="ECO:0000313" key="12">
    <source>
        <dbReference type="EMBL" id="SCU99039.1"/>
    </source>
</evidence>
<keyword evidence="7" id="KW-0449">Lipoprotein</keyword>
<dbReference type="InterPro" id="IPR039859">
    <property type="entry name" value="PFA4/ZDH16/20/ERF2-like"/>
</dbReference>
<keyword evidence="2 10" id="KW-0808">Transferase</keyword>
<evidence type="ECO:0000256" key="4">
    <source>
        <dbReference type="ARBA" id="ARBA00022989"/>
    </source>
</evidence>
<keyword evidence="6" id="KW-0564">Palmitate</keyword>
<keyword evidence="8 10" id="KW-0012">Acyltransferase</keyword>
<protein>
    <recommendedName>
        <fullName evidence="10">Palmitoyltransferase</fullName>
        <ecNumber evidence="10">2.3.1.225</ecNumber>
    </recommendedName>
</protein>
<sequence length="339" mass="39226">MWACSSIASTFPKCLTTFLFLYTGITTVLYVEFIPFGIVLILIGASIVLNLYTYFKIIRVGAGSSTEFPDLKIANLEAAEQGLEFPPKFLTQRSVTLKRNGRFRFCRECVVWKPDRCHHCSACNKCHLKMDHHCPWFAVCIGFRNQKYFIQFLLYALTYSVLVFFFTGADLFIWFRSRRYEHEVINLSLLVVWLLSVIITISVAAFTGHSIYLITKNQTVIEMYEWNNYKSNMNILDESRGTITSIDTNMFDLGSASRNWESVMGETWLEWLLPIQAYAQVKNRHTLDESGLYFRVNGNMQGQVSGSMILQEQLMRRLTPRSSYGDNELRPPDMLFEVN</sequence>
<name>A0A1G4K5I8_9SACH</name>
<dbReference type="AlphaFoldDB" id="A0A1G4K5I8"/>
<dbReference type="Pfam" id="PF01529">
    <property type="entry name" value="DHHC"/>
    <property type="match status" value="1"/>
</dbReference>
<dbReference type="InterPro" id="IPR001594">
    <property type="entry name" value="Palmitoyltrfase_DHHC"/>
</dbReference>
<feature type="domain" description="Palmitoyltransferase DHHC" evidence="11">
    <location>
        <begin position="102"/>
        <end position="226"/>
    </location>
</feature>
<keyword evidence="5 10" id="KW-0472">Membrane</keyword>
<evidence type="ECO:0000256" key="10">
    <source>
        <dbReference type="RuleBase" id="RU079119"/>
    </source>
</evidence>
<feature type="transmembrane region" description="Helical" evidence="10">
    <location>
        <begin position="12"/>
        <end position="30"/>
    </location>
</feature>
<feature type="transmembrane region" description="Helical" evidence="10">
    <location>
        <begin position="36"/>
        <end position="55"/>
    </location>
</feature>
<evidence type="ECO:0000256" key="3">
    <source>
        <dbReference type="ARBA" id="ARBA00022692"/>
    </source>
</evidence>
<dbReference type="GO" id="GO:0019706">
    <property type="term" value="F:protein-cysteine S-palmitoyltransferase activity"/>
    <property type="evidence" value="ECO:0007669"/>
    <property type="project" value="UniProtKB-EC"/>
</dbReference>
<evidence type="ECO:0000256" key="7">
    <source>
        <dbReference type="ARBA" id="ARBA00023288"/>
    </source>
</evidence>
<dbReference type="EMBL" id="LT598452">
    <property type="protein sequence ID" value="SCU99039.1"/>
    <property type="molecule type" value="Genomic_DNA"/>
</dbReference>
<evidence type="ECO:0000256" key="2">
    <source>
        <dbReference type="ARBA" id="ARBA00022679"/>
    </source>
</evidence>
<keyword evidence="13" id="KW-1185">Reference proteome</keyword>
<evidence type="ECO:0000259" key="11">
    <source>
        <dbReference type="Pfam" id="PF01529"/>
    </source>
</evidence>
<organism evidence="12 13">
    <name type="scientific">Lachancea nothofagi CBS 11611</name>
    <dbReference type="NCBI Taxonomy" id="1266666"/>
    <lineage>
        <taxon>Eukaryota</taxon>
        <taxon>Fungi</taxon>
        <taxon>Dikarya</taxon>
        <taxon>Ascomycota</taxon>
        <taxon>Saccharomycotina</taxon>
        <taxon>Saccharomycetes</taxon>
        <taxon>Saccharomycetales</taxon>
        <taxon>Saccharomycetaceae</taxon>
        <taxon>Lachancea</taxon>
    </lineage>
</organism>
<evidence type="ECO:0000313" key="13">
    <source>
        <dbReference type="Proteomes" id="UP000189911"/>
    </source>
</evidence>
<evidence type="ECO:0000256" key="5">
    <source>
        <dbReference type="ARBA" id="ARBA00023136"/>
    </source>
</evidence>
<dbReference type="Proteomes" id="UP000189911">
    <property type="component" value="Chromosome F"/>
</dbReference>
<dbReference type="OrthoDB" id="302728at2759"/>
<evidence type="ECO:0000256" key="9">
    <source>
        <dbReference type="ARBA" id="ARBA00048048"/>
    </source>
</evidence>
<gene>
    <name evidence="12" type="ORF">LANO_0F00584G</name>
</gene>
<evidence type="ECO:0000256" key="1">
    <source>
        <dbReference type="ARBA" id="ARBA00004141"/>
    </source>
</evidence>
<reference evidence="13" key="1">
    <citation type="submission" date="2016-03" db="EMBL/GenBank/DDBJ databases">
        <authorList>
            <person name="Devillers Hugo."/>
        </authorList>
    </citation>
    <scope>NUCLEOTIDE SEQUENCE [LARGE SCALE GENOMIC DNA]</scope>
</reference>
<feature type="transmembrane region" description="Helical" evidence="10">
    <location>
        <begin position="152"/>
        <end position="175"/>
    </location>
</feature>
<evidence type="ECO:0000256" key="6">
    <source>
        <dbReference type="ARBA" id="ARBA00023139"/>
    </source>
</evidence>
<accession>A0A1G4K5I8</accession>
<comment type="catalytic activity">
    <reaction evidence="9 10">
        <text>L-cysteinyl-[protein] + hexadecanoyl-CoA = S-hexadecanoyl-L-cysteinyl-[protein] + CoA</text>
        <dbReference type="Rhea" id="RHEA:36683"/>
        <dbReference type="Rhea" id="RHEA-COMP:10131"/>
        <dbReference type="Rhea" id="RHEA-COMP:11032"/>
        <dbReference type="ChEBI" id="CHEBI:29950"/>
        <dbReference type="ChEBI" id="CHEBI:57287"/>
        <dbReference type="ChEBI" id="CHEBI:57379"/>
        <dbReference type="ChEBI" id="CHEBI:74151"/>
        <dbReference type="EC" id="2.3.1.225"/>
    </reaction>
</comment>
<dbReference type="PROSITE" id="PS50216">
    <property type="entry name" value="DHHC"/>
    <property type="match status" value="1"/>
</dbReference>
<keyword evidence="3 10" id="KW-0812">Transmembrane</keyword>
<dbReference type="GO" id="GO:0016020">
    <property type="term" value="C:membrane"/>
    <property type="evidence" value="ECO:0007669"/>
    <property type="project" value="UniProtKB-SubCell"/>
</dbReference>
<dbReference type="PANTHER" id="PTHR12246">
    <property type="entry name" value="PALMITOYLTRANSFERASE ZDHHC16"/>
    <property type="match status" value="1"/>
</dbReference>
<dbReference type="EC" id="2.3.1.225" evidence="10"/>
<evidence type="ECO:0000256" key="8">
    <source>
        <dbReference type="ARBA" id="ARBA00023315"/>
    </source>
</evidence>
<feature type="transmembrane region" description="Helical" evidence="10">
    <location>
        <begin position="187"/>
        <end position="214"/>
    </location>
</feature>